<feature type="region of interest" description="Disordered" evidence="1">
    <location>
        <begin position="1"/>
        <end position="51"/>
    </location>
</feature>
<comment type="caution">
    <text evidence="2">The sequence shown here is derived from an EMBL/GenBank/DDBJ whole genome shotgun (WGS) entry which is preliminary data.</text>
</comment>
<organism evidence="2 3">
    <name type="scientific">Antrodiella citrinella</name>
    <dbReference type="NCBI Taxonomy" id="2447956"/>
    <lineage>
        <taxon>Eukaryota</taxon>
        <taxon>Fungi</taxon>
        <taxon>Dikarya</taxon>
        <taxon>Basidiomycota</taxon>
        <taxon>Agaricomycotina</taxon>
        <taxon>Agaricomycetes</taxon>
        <taxon>Polyporales</taxon>
        <taxon>Steccherinaceae</taxon>
        <taxon>Antrodiella</taxon>
    </lineage>
</organism>
<gene>
    <name evidence="2" type="ORF">EUX98_g7766</name>
</gene>
<feature type="region of interest" description="Disordered" evidence="1">
    <location>
        <begin position="336"/>
        <end position="376"/>
    </location>
</feature>
<accession>A0A4S4MME4</accession>
<dbReference type="EMBL" id="SGPM01000350">
    <property type="protein sequence ID" value="THH26427.1"/>
    <property type="molecule type" value="Genomic_DNA"/>
</dbReference>
<evidence type="ECO:0000313" key="3">
    <source>
        <dbReference type="Proteomes" id="UP000308730"/>
    </source>
</evidence>
<feature type="region of interest" description="Disordered" evidence="1">
    <location>
        <begin position="290"/>
        <end position="318"/>
    </location>
</feature>
<name>A0A4S4MME4_9APHY</name>
<evidence type="ECO:0000313" key="2">
    <source>
        <dbReference type="EMBL" id="THH26427.1"/>
    </source>
</evidence>
<dbReference type="AlphaFoldDB" id="A0A4S4MME4"/>
<feature type="compositionally biased region" description="Low complexity" evidence="1">
    <location>
        <begin position="24"/>
        <end position="40"/>
    </location>
</feature>
<dbReference type="Proteomes" id="UP000308730">
    <property type="component" value="Unassembled WGS sequence"/>
</dbReference>
<sequence>MARLSRRLQARISKVLSSPPSEPTPESVTPQHTPKPATSLPSPPPSTTKTTSKLMNHLKKLKAQGASVTRTLLERKKPAQVDIRWKATPYKFQLLKNGKTSTTVLGECAKDITPFPLKFRKWMKKAYPSNPSAVIDLVSHAPIAVDFECMDVDEAETPYDMIVDEDQSSNLTVNDDIEDHVLAFPPGLSSYRDVLSIIDADIEDIATTEDDLDDENEMDEDYTTDASEDLSLIDELANALSLLSLSDPLVPPLVHTSLCRGPETEMTINWSNNNQHTSPVERASSVVRFSTRAGAQPYDKSAGRRRVHRPQDQHDVARPFAAKDMSIKDLTALVGQAATPAEHTENHRPRSPTRVPEVPELDTNTDDDDSASDDTDWLAALLTEDSSTPVSDDEADAFIREALRPFSMISQILQLT</sequence>
<proteinExistence type="predicted"/>
<keyword evidence="3" id="KW-1185">Reference proteome</keyword>
<feature type="compositionally biased region" description="Acidic residues" evidence="1">
    <location>
        <begin position="359"/>
        <end position="376"/>
    </location>
</feature>
<protein>
    <submittedName>
        <fullName evidence="2">Uncharacterized protein</fullName>
    </submittedName>
</protein>
<evidence type="ECO:0000256" key="1">
    <source>
        <dbReference type="SAM" id="MobiDB-lite"/>
    </source>
</evidence>
<reference evidence="2 3" key="1">
    <citation type="submission" date="2019-02" db="EMBL/GenBank/DDBJ databases">
        <title>Genome sequencing of the rare red list fungi Antrodiella citrinella (Flaviporus citrinellus).</title>
        <authorList>
            <person name="Buettner E."/>
            <person name="Kellner H."/>
        </authorList>
    </citation>
    <scope>NUCLEOTIDE SEQUENCE [LARGE SCALE GENOMIC DNA]</scope>
    <source>
        <strain evidence="2 3">DSM 108506</strain>
    </source>
</reference>